<evidence type="ECO:0000313" key="2">
    <source>
        <dbReference type="EMBL" id="GGH87467.1"/>
    </source>
</evidence>
<protein>
    <submittedName>
        <fullName evidence="2">Cobaltochelatase subunit CobN</fullName>
    </submittedName>
</protein>
<comment type="caution">
    <text evidence="2">The sequence shown here is derived from an EMBL/GenBank/DDBJ whole genome shotgun (WGS) entry which is preliminary data.</text>
</comment>
<dbReference type="NCBIfam" id="TIGR02257">
    <property type="entry name" value="cobalto_cobN"/>
    <property type="match status" value="1"/>
</dbReference>
<name>A0ABQ2A9M4_9BACT</name>
<feature type="domain" description="CobN/magnesium chelatase" evidence="1">
    <location>
        <begin position="264"/>
        <end position="1410"/>
    </location>
</feature>
<dbReference type="PANTHER" id="PTHR44119">
    <property type="entry name" value="MAGNESIUM-CHELATASE SUBUNIT CHLH, CHLOROPLASTIC"/>
    <property type="match status" value="1"/>
</dbReference>
<dbReference type="Proteomes" id="UP000637774">
    <property type="component" value="Unassembled WGS sequence"/>
</dbReference>
<dbReference type="Pfam" id="PF02514">
    <property type="entry name" value="CobN-Mg_chel"/>
    <property type="match status" value="1"/>
</dbReference>
<dbReference type="CDD" id="cd10150">
    <property type="entry name" value="CobN_like"/>
    <property type="match status" value="1"/>
</dbReference>
<keyword evidence="3" id="KW-1185">Reference proteome</keyword>
<gene>
    <name evidence="2" type="ORF">GCM10011495_26440</name>
</gene>
<dbReference type="InterPro" id="IPR011953">
    <property type="entry name" value="Cobalto_CobN"/>
</dbReference>
<accession>A0ABQ2A9M4</accession>
<dbReference type="EMBL" id="BMGY01000025">
    <property type="protein sequence ID" value="GGH87467.1"/>
    <property type="molecule type" value="Genomic_DNA"/>
</dbReference>
<dbReference type="PANTHER" id="PTHR44119:SF4">
    <property type="entry name" value="AEROBIC COBALTOCHELATASE SUBUNIT COBN"/>
    <property type="match status" value="1"/>
</dbReference>
<dbReference type="InterPro" id="IPR003672">
    <property type="entry name" value="CobN/Mg_chltase"/>
</dbReference>
<reference evidence="3" key="1">
    <citation type="journal article" date="2019" name="Int. J. Syst. Evol. Microbiol.">
        <title>The Global Catalogue of Microorganisms (GCM) 10K type strain sequencing project: providing services to taxonomists for standard genome sequencing and annotation.</title>
        <authorList>
            <consortium name="The Broad Institute Genomics Platform"/>
            <consortium name="The Broad Institute Genome Sequencing Center for Infectious Disease"/>
            <person name="Wu L."/>
            <person name="Ma J."/>
        </authorList>
    </citation>
    <scope>NUCLEOTIDE SEQUENCE [LARGE SCALE GENOMIC DNA]</scope>
    <source>
        <strain evidence="3">CGMCC 1.14966</strain>
    </source>
</reference>
<dbReference type="RefSeq" id="WP_188562559.1">
    <property type="nucleotide sequence ID" value="NZ_BMGY01000025.1"/>
</dbReference>
<sequence length="1431" mass="157080">MREIKRQRVLRPDGKAINLVQRRGHLSYCYNACCCGRVDRGYPAVPVDLYKSEWLRRKLRNVVHMTKGGCLGPCTLANVVTLLFDGRSTWFHSINSDWQVLAIFDYLDSLVAADAYLAPPAELAEYVFQFYSWNGAEAAASAAASPVLAEGIAFLTHADTDLLTLHRSLQELPADFPKTVGINLLAIKTEAHMAQLLDREIGAARVIVLRILGRPSSIPGFGELVRRAQAQGQHLLVISGAGDLNPEFAAVSTVSPAVLHEALGYLQAGGHANLTELLHFLADHLLLTGFGFAPPAALPEHGLYHPDLPENADLADWLRRRDPTLPTVGITFYRAHWISGNTAFVDALVRELESRDVNVLPVYTASLKAVDAASGWPLAFGFFRDEDGPLIDVLVNTVSFAMSDVNPDGPTSAGWSVAALQQLDVPVLQAITSGMARGPWESSGRGLNPLDTAMNVAIPEFDGRLITVPISFKEKGREAAGYAPLPDRIERVAGLAVRFARLRHVPNAEKRIAFIFTNSNSKASQIGNAVGLDAPASLLELLHAMQAEGYQLADLPPTGTALIHELVDRCSYDQTYLTPAQLARAPGQVPFAQYAAWFAELPVVLQQKMVKQWGPPPGETYVHDGHIALAGLPLGNALVVLQPPRGYGMDPDAIYHQPDLPPTHHYYALYRWLRDSWGADAIVHVGKHGTLEWLPGKGIGLSENCFPDAFLGDMPLFYPFIINDPGEGSQAKRRAHAVVIDHLTPPMTTADTYGELAQLTQLVDEYYQVEALDPSKLPLLQRQIWELVKQTNLDKDLAVLLRRDHGDHVHDWDEELSPEGVPVSLAEMDGKDVAHLIEDIDGYLCELGAAQIRNGLHILGQVPTDEALVDMLQALTRLPNIGVPGLQAGMAALFGFELDDLLAAKGPKLATSAPAAFAELAGRPVVTGADALEVLDELTKHLLLAWQQQRFRPAALDQVLFESLNIAPTHPGLTPVRQTLTFVGQQLLPNLAQTYDEVANLLHGLSGGYVPAGPSGAPTRGMAHILPTGRNFYAVDPRALPSQAAWEVGQQLAREVLARHLKETGRYPESVGMSVWGTSAMRTHGDDVAEILALLGVRPVWQPQSRRVVGVEVIPLPELGRPRIDVTTRISGFFRDAFPHLIELLDDAVQLVLALDEPLEDNFVRKHYLRDLAELQTQEMPVEEAEQRAAYRIFGAPPGSYGAGILPLINEKNWHADADFAQAYVNWGGYAYTRSESGTEARAEFRQRLSGVEVALHNQDNREHDIFDSDDYLQFHGGMIATIRSLTGQQPKHYFGDTQDPARPAVRDLKEEVLRVFRSRVVNPKWLAGIQRHGYKGGLELTATVDYLFGYDATAHVVDDWMYEQVAETYALAAGMQQFFADSNPWALNAIAERLLEAANRGLWAAPSPEILAALQQVYLQSETLLEARNE</sequence>
<evidence type="ECO:0000259" key="1">
    <source>
        <dbReference type="Pfam" id="PF02514"/>
    </source>
</evidence>
<proteinExistence type="predicted"/>
<organism evidence="2 3">
    <name type="scientific">Hymenobacter frigidus</name>
    <dbReference type="NCBI Taxonomy" id="1524095"/>
    <lineage>
        <taxon>Bacteria</taxon>
        <taxon>Pseudomonadati</taxon>
        <taxon>Bacteroidota</taxon>
        <taxon>Cytophagia</taxon>
        <taxon>Cytophagales</taxon>
        <taxon>Hymenobacteraceae</taxon>
        <taxon>Hymenobacter</taxon>
    </lineage>
</organism>
<evidence type="ECO:0000313" key="3">
    <source>
        <dbReference type="Proteomes" id="UP000637774"/>
    </source>
</evidence>